<dbReference type="Pfam" id="PF00692">
    <property type="entry name" value="dUTPase"/>
    <property type="match status" value="1"/>
</dbReference>
<dbReference type="Proteomes" id="UP000784700">
    <property type="component" value="Unassembled WGS sequence"/>
</dbReference>
<dbReference type="InterPro" id="IPR029054">
    <property type="entry name" value="dUTPase-like"/>
</dbReference>
<evidence type="ECO:0000313" key="7">
    <source>
        <dbReference type="EMBL" id="TPR43269.1"/>
    </source>
</evidence>
<comment type="similarity">
    <text evidence="1">Belongs to the dUTPase family.</text>
</comment>
<name>A0A2S2JLI7_9LACO</name>
<dbReference type="CDD" id="cd07557">
    <property type="entry name" value="trimeric_dUTPase"/>
    <property type="match status" value="1"/>
</dbReference>
<dbReference type="SUPFAM" id="SSF51283">
    <property type="entry name" value="dUTPase-like"/>
    <property type="match status" value="1"/>
</dbReference>
<evidence type="ECO:0000256" key="4">
    <source>
        <dbReference type="ARBA" id="ARBA00023080"/>
    </source>
</evidence>
<evidence type="ECO:0000256" key="5">
    <source>
        <dbReference type="ARBA" id="ARBA00047686"/>
    </source>
</evidence>
<dbReference type="Gene3D" id="2.70.40.10">
    <property type="match status" value="1"/>
</dbReference>
<protein>
    <recommendedName>
        <fullName evidence="2">dUTP diphosphatase</fullName>
        <ecNumber evidence="2">3.6.1.23</ecNumber>
    </recommendedName>
</protein>
<dbReference type="EC" id="3.6.1.23" evidence="2"/>
<dbReference type="EMBL" id="QUBG01000006">
    <property type="protein sequence ID" value="TPR43269.1"/>
    <property type="molecule type" value="Genomic_DNA"/>
</dbReference>
<dbReference type="PANTHER" id="PTHR11241">
    <property type="entry name" value="DEOXYURIDINE 5'-TRIPHOSPHATE NUCLEOTIDOHYDROLASE"/>
    <property type="match status" value="1"/>
</dbReference>
<keyword evidence="3" id="KW-0378">Hydrolase</keyword>
<dbReference type="OrthoDB" id="9809956at2"/>
<dbReference type="GO" id="GO:0000287">
    <property type="term" value="F:magnesium ion binding"/>
    <property type="evidence" value="ECO:0007669"/>
    <property type="project" value="InterPro"/>
</dbReference>
<dbReference type="InterPro" id="IPR036157">
    <property type="entry name" value="dUTPase-like_sf"/>
</dbReference>
<dbReference type="AlphaFoldDB" id="A0A2S2JLI7"/>
<reference evidence="7" key="1">
    <citation type="submission" date="2018-08" db="EMBL/GenBank/DDBJ databases">
        <title>Comparative genomics of wild bee and flower associated Lactobacillus reveals potential adaptation to the bee host.</title>
        <authorList>
            <person name="Vuong H.Q."/>
            <person name="Mcfrederick Q.S."/>
        </authorList>
    </citation>
    <scope>NUCLEOTIDE SEQUENCE</scope>
    <source>
        <strain evidence="7">HV_63</strain>
    </source>
</reference>
<organism evidence="7 8">
    <name type="scientific">Apilactobacillus micheneri</name>
    <dbReference type="NCBI Taxonomy" id="1899430"/>
    <lineage>
        <taxon>Bacteria</taxon>
        <taxon>Bacillati</taxon>
        <taxon>Bacillota</taxon>
        <taxon>Bacilli</taxon>
        <taxon>Lactobacillales</taxon>
        <taxon>Lactobacillaceae</taxon>
        <taxon>Apilactobacillus</taxon>
    </lineage>
</organism>
<dbReference type="GeneID" id="58108845"/>
<dbReference type="GO" id="GO:0046081">
    <property type="term" value="P:dUTP catabolic process"/>
    <property type="evidence" value="ECO:0007669"/>
    <property type="project" value="InterPro"/>
</dbReference>
<evidence type="ECO:0000259" key="6">
    <source>
        <dbReference type="Pfam" id="PF00692"/>
    </source>
</evidence>
<dbReference type="InterPro" id="IPR033704">
    <property type="entry name" value="dUTPase_trimeric"/>
</dbReference>
<feature type="domain" description="dUTPase-like" evidence="6">
    <location>
        <begin position="73"/>
        <end position="177"/>
    </location>
</feature>
<evidence type="ECO:0000313" key="8">
    <source>
        <dbReference type="Proteomes" id="UP000784700"/>
    </source>
</evidence>
<sequence>MKRGFQVISKYKNDDIHLPYRATKQAAGYDIESACDFKLPSIWKIGFLKVLWAIKHEKSVSEKDMQKAKEILKPYLVPTGIKVYMQSNEVFIIANRSSGPLKRNIVLPNGIGVIDADYYNNDNNEGELFVQLTNFGLTDRKIKKGERIGQGIFMPFLTVDNEENTGETRTGGFGSSGK</sequence>
<evidence type="ECO:0000256" key="3">
    <source>
        <dbReference type="ARBA" id="ARBA00022801"/>
    </source>
</evidence>
<proteinExistence type="inferred from homology"/>
<accession>A0A2S2JLI7</accession>
<evidence type="ECO:0000256" key="1">
    <source>
        <dbReference type="ARBA" id="ARBA00006581"/>
    </source>
</evidence>
<evidence type="ECO:0000256" key="2">
    <source>
        <dbReference type="ARBA" id="ARBA00012379"/>
    </source>
</evidence>
<keyword evidence="4" id="KW-0546">Nucleotide metabolism</keyword>
<dbReference type="GO" id="GO:0004170">
    <property type="term" value="F:dUTP diphosphatase activity"/>
    <property type="evidence" value="ECO:0007669"/>
    <property type="project" value="UniProtKB-EC"/>
</dbReference>
<dbReference type="RefSeq" id="WP_108982817.1">
    <property type="nucleotide sequence ID" value="NZ_BAABXB010000143.1"/>
</dbReference>
<gene>
    <name evidence="7" type="ORF">DY130_06220</name>
</gene>
<dbReference type="GO" id="GO:0006226">
    <property type="term" value="P:dUMP biosynthetic process"/>
    <property type="evidence" value="ECO:0007669"/>
    <property type="project" value="InterPro"/>
</dbReference>
<dbReference type="PANTHER" id="PTHR11241:SF0">
    <property type="entry name" value="DEOXYURIDINE 5'-TRIPHOSPHATE NUCLEOTIDOHYDROLASE"/>
    <property type="match status" value="1"/>
</dbReference>
<comment type="caution">
    <text evidence="7">The sequence shown here is derived from an EMBL/GenBank/DDBJ whole genome shotgun (WGS) entry which is preliminary data.</text>
</comment>
<comment type="catalytic activity">
    <reaction evidence="5">
        <text>dUTP + H2O = dUMP + diphosphate + H(+)</text>
        <dbReference type="Rhea" id="RHEA:10248"/>
        <dbReference type="ChEBI" id="CHEBI:15377"/>
        <dbReference type="ChEBI" id="CHEBI:15378"/>
        <dbReference type="ChEBI" id="CHEBI:33019"/>
        <dbReference type="ChEBI" id="CHEBI:61555"/>
        <dbReference type="ChEBI" id="CHEBI:246422"/>
        <dbReference type="EC" id="3.6.1.23"/>
    </reaction>
</comment>
<dbReference type="InterPro" id="IPR008181">
    <property type="entry name" value="dUTPase"/>
</dbReference>